<dbReference type="PROSITE" id="PS51257">
    <property type="entry name" value="PROKAR_LIPOPROTEIN"/>
    <property type="match status" value="1"/>
</dbReference>
<organism evidence="1 2">
    <name type="scientific">Algoriphagus aquaeductus</name>
    <dbReference type="NCBI Taxonomy" id="475299"/>
    <lineage>
        <taxon>Bacteria</taxon>
        <taxon>Pseudomonadati</taxon>
        <taxon>Bacteroidota</taxon>
        <taxon>Cytophagia</taxon>
        <taxon>Cytophagales</taxon>
        <taxon>Cyclobacteriaceae</taxon>
        <taxon>Algoriphagus</taxon>
    </lineage>
</organism>
<keyword evidence="2" id="KW-1185">Reference proteome</keyword>
<dbReference type="AlphaFoldDB" id="A0A326RPH4"/>
<gene>
    <name evidence="1" type="ORF">CLV31_111111</name>
</gene>
<accession>A0A326RPH4</accession>
<sequence length="532" mass="60540">MPPYYKNLSRFGFLAFLAFFMTMNLLLTSCVDEPEAPKIELADRTPVAKVKAWFEENKTKLRLPERGSNLRTESQELILPFFEKEPDWDKFHHYYFPDGREVFEISLENTQKFVPSTSSDPDQESLAKRMIQNILFVKHPTENRFDPLIVRYYPDEETSKRDFKEINYQMIDEKWSGWIDLFSYDEHYLVGFQIEKGQITKSRTFKKSSPSGKVGIGFENKDVRCKIMETVWINVSVAGSTITITSLDTTYSQSCSIGGLDSSTLNSGTASNYYGDGYTPWGGGSTDSYYVPDVPLPKLTIYIDISISSDPRLSCIVDKLSMAGFVNKIADFTKTKDISQNSIIKLNPLTQGVNGQTTIKNGIYEITINSEFSSLNRPDILIARTILHELMHAEILLALKRNGETIIDSEFTSNFDKSINILYGTSNMASDQHHKYMAENLLLTMGSTLMEIHKNSFPEDYNKLNNYVKAQGYYPKGVSVDFYINLFWQGLEGTLAFNQMKSITTNPPIISLYDRFILDGEIAKTLTKPCGN</sequence>
<dbReference type="EMBL" id="QKTX01000011">
    <property type="protein sequence ID" value="PZV80944.1"/>
    <property type="molecule type" value="Genomic_DNA"/>
</dbReference>
<dbReference type="Proteomes" id="UP000248917">
    <property type="component" value="Unassembled WGS sequence"/>
</dbReference>
<protein>
    <recommendedName>
        <fullName evidence="3">SprT-like family protein</fullName>
    </recommendedName>
</protein>
<name>A0A326RPH4_9BACT</name>
<reference evidence="1 2" key="1">
    <citation type="submission" date="2018-06" db="EMBL/GenBank/DDBJ databases">
        <title>Genomic Encyclopedia of Archaeal and Bacterial Type Strains, Phase II (KMG-II): from individual species to whole genera.</title>
        <authorList>
            <person name="Goeker M."/>
        </authorList>
    </citation>
    <scope>NUCLEOTIDE SEQUENCE [LARGE SCALE GENOMIC DNA]</scope>
    <source>
        <strain evidence="1 2">T4</strain>
    </source>
</reference>
<evidence type="ECO:0000313" key="2">
    <source>
        <dbReference type="Proteomes" id="UP000248917"/>
    </source>
</evidence>
<proteinExistence type="predicted"/>
<evidence type="ECO:0000313" key="1">
    <source>
        <dbReference type="EMBL" id="PZV80944.1"/>
    </source>
</evidence>
<evidence type="ECO:0008006" key="3">
    <source>
        <dbReference type="Google" id="ProtNLM"/>
    </source>
</evidence>
<comment type="caution">
    <text evidence="1">The sequence shown here is derived from an EMBL/GenBank/DDBJ whole genome shotgun (WGS) entry which is preliminary data.</text>
</comment>